<keyword evidence="8" id="KW-1185">Reference proteome</keyword>
<evidence type="ECO:0000256" key="1">
    <source>
        <dbReference type="ARBA" id="ARBA00004173"/>
    </source>
</evidence>
<evidence type="ECO:0000256" key="6">
    <source>
        <dbReference type="SAM" id="SignalP"/>
    </source>
</evidence>
<dbReference type="SUPFAM" id="SSF51735">
    <property type="entry name" value="NAD(P)-binding Rossmann-fold domains"/>
    <property type="match status" value="1"/>
</dbReference>
<dbReference type="PANTHER" id="PTHR11695">
    <property type="entry name" value="ALCOHOL DEHYDROGENASE RELATED"/>
    <property type="match status" value="1"/>
</dbReference>
<evidence type="ECO:0000256" key="4">
    <source>
        <dbReference type="ARBA" id="ARBA00023002"/>
    </source>
</evidence>
<evidence type="ECO:0000313" key="8">
    <source>
        <dbReference type="Proteomes" id="UP000472277"/>
    </source>
</evidence>
<keyword evidence="3" id="KW-0809">Transit peptide</keyword>
<dbReference type="Ensembl" id="ENSSTUT00000104289.1">
    <property type="protein sequence ID" value="ENSSTUP00000097103.1"/>
    <property type="gene ID" value="ENSSTUG00000043686.1"/>
</dbReference>
<dbReference type="InterPro" id="IPR011032">
    <property type="entry name" value="GroES-like_sf"/>
</dbReference>
<keyword evidence="5" id="KW-0496">Mitochondrion</keyword>
<dbReference type="PANTHER" id="PTHR11695:SF294">
    <property type="entry name" value="RETICULON-4-INTERACTING PROTEIN 1, MITOCHONDRIAL"/>
    <property type="match status" value="1"/>
</dbReference>
<reference evidence="7" key="1">
    <citation type="submission" date="2025-08" db="UniProtKB">
        <authorList>
            <consortium name="Ensembl"/>
        </authorList>
    </citation>
    <scope>IDENTIFICATION</scope>
</reference>
<dbReference type="GO" id="GO:0016491">
    <property type="term" value="F:oxidoreductase activity"/>
    <property type="evidence" value="ECO:0007669"/>
    <property type="project" value="UniProtKB-KW"/>
</dbReference>
<dbReference type="InterPro" id="IPR036291">
    <property type="entry name" value="NAD(P)-bd_dom_sf"/>
</dbReference>
<protein>
    <submittedName>
        <fullName evidence="7">Reticulon 4 interacting protein 1</fullName>
    </submittedName>
</protein>
<comment type="subcellular location">
    <subcellularLocation>
        <location evidence="1">Mitochondrion</location>
    </subcellularLocation>
</comment>
<keyword evidence="4" id="KW-0560">Oxidoreductase</keyword>
<organism evidence="7 8">
    <name type="scientific">Salmo trutta</name>
    <name type="common">Brown trout</name>
    <dbReference type="NCBI Taxonomy" id="8032"/>
    <lineage>
        <taxon>Eukaryota</taxon>
        <taxon>Metazoa</taxon>
        <taxon>Chordata</taxon>
        <taxon>Craniata</taxon>
        <taxon>Vertebrata</taxon>
        <taxon>Euteleostomi</taxon>
        <taxon>Actinopterygii</taxon>
        <taxon>Neopterygii</taxon>
        <taxon>Teleostei</taxon>
        <taxon>Protacanthopterygii</taxon>
        <taxon>Salmoniformes</taxon>
        <taxon>Salmonidae</taxon>
        <taxon>Salmoninae</taxon>
        <taxon>Salmo</taxon>
    </lineage>
</organism>
<comment type="similarity">
    <text evidence="2">Belongs to the zinc-containing alcohol dehydrogenase family. Quinone oxidoreductase subfamily.</text>
</comment>
<dbReference type="OMA" id="PLTHMIS"/>
<dbReference type="SUPFAM" id="SSF50129">
    <property type="entry name" value="GroES-like"/>
    <property type="match status" value="1"/>
</dbReference>
<dbReference type="AlphaFoldDB" id="A0A674DN47"/>
<dbReference type="Gene3D" id="3.40.50.720">
    <property type="entry name" value="NAD(P)-binding Rossmann-like Domain"/>
    <property type="match status" value="1"/>
</dbReference>
<evidence type="ECO:0000256" key="5">
    <source>
        <dbReference type="ARBA" id="ARBA00023128"/>
    </source>
</evidence>
<dbReference type="FunFam" id="3.40.50.720:FF:000147">
    <property type="entry name" value="Reticulon-4-interacting protein 1 homolog, mitochondrial"/>
    <property type="match status" value="1"/>
</dbReference>
<feature type="signal peptide" evidence="6">
    <location>
        <begin position="1"/>
        <end position="18"/>
    </location>
</feature>
<reference evidence="7" key="2">
    <citation type="submission" date="2025-09" db="UniProtKB">
        <authorList>
            <consortium name="Ensembl"/>
        </authorList>
    </citation>
    <scope>IDENTIFICATION</scope>
</reference>
<dbReference type="GeneTree" id="ENSGT00880000138028"/>
<name>A0A674DN47_SALTR</name>
<proteinExistence type="inferred from homology"/>
<evidence type="ECO:0000256" key="3">
    <source>
        <dbReference type="ARBA" id="ARBA00022946"/>
    </source>
</evidence>
<dbReference type="InParanoid" id="A0A674DN47"/>
<evidence type="ECO:0000256" key="2">
    <source>
        <dbReference type="ARBA" id="ARBA00010371"/>
    </source>
</evidence>
<dbReference type="Proteomes" id="UP000472277">
    <property type="component" value="Chromosome 33"/>
</dbReference>
<evidence type="ECO:0000313" key="7">
    <source>
        <dbReference type="Ensembl" id="ENSSTUP00000097103.1"/>
    </source>
</evidence>
<accession>A0A674DN47</accession>
<keyword evidence="6" id="KW-0732">Signal</keyword>
<feature type="chain" id="PRO_5025661914" evidence="6">
    <location>
        <begin position="19"/>
        <end position="325"/>
    </location>
</feature>
<sequence length="325" mass="35103">MLHIPLSLLVSLFSSSCGLCSYLNSLVSTSTFSDCVLPNFCVVSALSGGYGTATMAMKRDLLNINQSGSEFPLILGRDVSGVIIECFLDVCFFPSQVWAAIPPWKHGSLTEIVVLSANVPTFLSHTEVAAAPYMSATAWSATAWSALVNTGGLNKDNCAKKRTLIMGVSFLISDAKGLGWGAHVTVTCSQNAERLVRGLEEDHVVDYTAGPVEVPLRARENFDLVLDNVGADTESWALGLLKPWCGTKHVTLVMPFLRNTDLLDIADGMLHTGVSMSSKALKPHTVDHFFNTHLSPPISPLYPSPCLSPLTHMISHFQDKVQPDL</sequence>
<dbReference type="InterPro" id="IPR050700">
    <property type="entry name" value="YIM1/Zinc_Alcohol_DH_Fams"/>
</dbReference>
<dbReference type="GO" id="GO:0005739">
    <property type="term" value="C:mitochondrion"/>
    <property type="evidence" value="ECO:0007669"/>
    <property type="project" value="UniProtKB-SubCell"/>
</dbReference>